<sequence>MPQAAVLLKPHFDNCYCPPKIILCQMILKLLNPHLLVKFQFCSCLYMNSRK</sequence>
<accession>A0A0E9SDK2</accession>
<name>A0A0E9SDK2_ANGAN</name>
<dbReference type="EMBL" id="GBXM01069974">
    <property type="protein sequence ID" value="JAH38603.1"/>
    <property type="molecule type" value="Transcribed_RNA"/>
</dbReference>
<evidence type="ECO:0000313" key="1">
    <source>
        <dbReference type="EMBL" id="JAH38603.1"/>
    </source>
</evidence>
<reference evidence="1" key="1">
    <citation type="submission" date="2014-11" db="EMBL/GenBank/DDBJ databases">
        <authorList>
            <person name="Amaro Gonzalez C."/>
        </authorList>
    </citation>
    <scope>NUCLEOTIDE SEQUENCE</scope>
</reference>
<protein>
    <submittedName>
        <fullName evidence="1">Uncharacterized protein</fullName>
    </submittedName>
</protein>
<proteinExistence type="predicted"/>
<dbReference type="AlphaFoldDB" id="A0A0E9SDK2"/>
<reference evidence="1" key="2">
    <citation type="journal article" date="2015" name="Fish Shellfish Immunol.">
        <title>Early steps in the European eel (Anguilla anguilla)-Vibrio vulnificus interaction in the gills: Role of the RtxA13 toxin.</title>
        <authorList>
            <person name="Callol A."/>
            <person name="Pajuelo D."/>
            <person name="Ebbesson L."/>
            <person name="Teles M."/>
            <person name="MacKenzie S."/>
            <person name="Amaro C."/>
        </authorList>
    </citation>
    <scope>NUCLEOTIDE SEQUENCE</scope>
</reference>
<organism evidence="1">
    <name type="scientific">Anguilla anguilla</name>
    <name type="common">European freshwater eel</name>
    <name type="synonym">Muraena anguilla</name>
    <dbReference type="NCBI Taxonomy" id="7936"/>
    <lineage>
        <taxon>Eukaryota</taxon>
        <taxon>Metazoa</taxon>
        <taxon>Chordata</taxon>
        <taxon>Craniata</taxon>
        <taxon>Vertebrata</taxon>
        <taxon>Euteleostomi</taxon>
        <taxon>Actinopterygii</taxon>
        <taxon>Neopterygii</taxon>
        <taxon>Teleostei</taxon>
        <taxon>Anguilliformes</taxon>
        <taxon>Anguillidae</taxon>
        <taxon>Anguilla</taxon>
    </lineage>
</organism>